<dbReference type="RefSeq" id="WP_016999748.1">
    <property type="nucleotide sequence ID" value="NZ_CP059679.1"/>
</dbReference>
<keyword evidence="1" id="KW-0238">DNA-binding</keyword>
<evidence type="ECO:0000313" key="3">
    <source>
        <dbReference type="EMBL" id="MBU6113882.1"/>
    </source>
</evidence>
<dbReference type="SMART" id="SM00530">
    <property type="entry name" value="HTH_XRE"/>
    <property type="match status" value="1"/>
</dbReference>
<accession>A0AAP1RQ29</accession>
<dbReference type="InterPro" id="IPR001387">
    <property type="entry name" value="Cro/C1-type_HTH"/>
</dbReference>
<evidence type="ECO:0000259" key="2">
    <source>
        <dbReference type="PROSITE" id="PS50943"/>
    </source>
</evidence>
<name>A0AAP1RQ29_MAMLE</name>
<dbReference type="PROSITE" id="PS50943">
    <property type="entry name" value="HTH_CROC1"/>
    <property type="match status" value="1"/>
</dbReference>
<reference evidence="4" key="2">
    <citation type="journal article" date="2023" name="Antibiotics">
        <title>Prevalence and Molecular Characterization of Methicillin-Resistant Staphylococci (MRS) and Mammaliicocci (MRM) in Dromedary Camels from Algeria: First Detection of SCCmec-mecC Hybrid in Methicillin-Resistant Mammaliicoccus lentus.</title>
        <authorList>
            <person name="Belhout C."/>
            <person name="Boyen F."/>
            <person name="Vereecke N."/>
            <person name="Theuns S."/>
            <person name="Taibi N."/>
            <person name="Stegger M."/>
            <person name="de la Fe-Rodriguez P.Y."/>
            <person name="Bouayad L."/>
            <person name="Elgroud R."/>
            <person name="Butaye P."/>
        </authorList>
    </citation>
    <scope>NUCLEOTIDE SEQUENCE</scope>
    <source>
        <strain evidence="4">7048</strain>
    </source>
</reference>
<dbReference type="Gene3D" id="1.10.260.40">
    <property type="entry name" value="lambda repressor-like DNA-binding domains"/>
    <property type="match status" value="1"/>
</dbReference>
<keyword evidence="5" id="KW-1185">Reference proteome</keyword>
<dbReference type="Pfam" id="PF01381">
    <property type="entry name" value="HTH_3"/>
    <property type="match status" value="1"/>
</dbReference>
<dbReference type="GO" id="GO:0005829">
    <property type="term" value="C:cytosol"/>
    <property type="evidence" value="ECO:0007669"/>
    <property type="project" value="TreeGrafter"/>
</dbReference>
<dbReference type="PANTHER" id="PTHR46797">
    <property type="entry name" value="HTH-TYPE TRANSCRIPTIONAL REGULATOR"/>
    <property type="match status" value="1"/>
</dbReference>
<dbReference type="InterPro" id="IPR010982">
    <property type="entry name" value="Lambda_DNA-bd_dom_sf"/>
</dbReference>
<dbReference type="CDD" id="cd02209">
    <property type="entry name" value="cupin_XRE_C"/>
    <property type="match status" value="1"/>
</dbReference>
<sequence>MEEIGSMIKYFRMKEELTLKQMSSQTGLSTSFLSQVERGESSIAITSLNKIADALNVDITSFFKPKIETNFHVIPDEIDSFKINRSHQNFKRVSSDFENRKLENFIITIYPDDCSEVSRHDGEEMYYIIEGELTFYLDDVKHIVHEGEIIHYPSSLNHYYINESQNPAVILSVVTPKIF</sequence>
<dbReference type="Proteomes" id="UP000770161">
    <property type="component" value="Unassembled WGS sequence"/>
</dbReference>
<dbReference type="EMBL" id="JAHLZN010000012">
    <property type="protein sequence ID" value="MBU6113882.1"/>
    <property type="molecule type" value="Genomic_DNA"/>
</dbReference>
<dbReference type="Gene3D" id="2.60.120.10">
    <property type="entry name" value="Jelly Rolls"/>
    <property type="match status" value="1"/>
</dbReference>
<proteinExistence type="predicted"/>
<feature type="domain" description="HTH cro/C1-type" evidence="2">
    <location>
        <begin position="8"/>
        <end position="62"/>
    </location>
</feature>
<dbReference type="Pfam" id="PF07883">
    <property type="entry name" value="Cupin_2"/>
    <property type="match status" value="1"/>
</dbReference>
<dbReference type="InterPro" id="IPR014710">
    <property type="entry name" value="RmlC-like_jellyroll"/>
</dbReference>
<dbReference type="AlphaFoldDB" id="A0AAP1RQ29"/>
<evidence type="ECO:0000313" key="4">
    <source>
        <dbReference type="EMBL" id="WHI59820.1"/>
    </source>
</evidence>
<dbReference type="InterPro" id="IPR050807">
    <property type="entry name" value="TransReg_Diox_bact_type"/>
</dbReference>
<evidence type="ECO:0000256" key="1">
    <source>
        <dbReference type="ARBA" id="ARBA00023125"/>
    </source>
</evidence>
<evidence type="ECO:0000313" key="6">
    <source>
        <dbReference type="Proteomes" id="UP001223261"/>
    </source>
</evidence>
<organism evidence="4 6">
    <name type="scientific">Mammaliicoccus lentus</name>
    <name type="common">Staphylococcus lentus</name>
    <dbReference type="NCBI Taxonomy" id="42858"/>
    <lineage>
        <taxon>Bacteria</taxon>
        <taxon>Bacillati</taxon>
        <taxon>Bacillota</taxon>
        <taxon>Bacilli</taxon>
        <taxon>Bacillales</taxon>
        <taxon>Staphylococcaceae</taxon>
        <taxon>Mammaliicoccus</taxon>
    </lineage>
</organism>
<dbReference type="SUPFAM" id="SSF51182">
    <property type="entry name" value="RmlC-like cupins"/>
    <property type="match status" value="1"/>
</dbReference>
<reference evidence="3 5" key="1">
    <citation type="submission" date="2021-06" db="EMBL/GenBank/DDBJ databases">
        <title>Staphylococcus lentus K169 genome sequencing.</title>
        <authorList>
            <person name="Sundareshan S."/>
            <person name="Akhila D.S."/>
            <person name="Prachi D."/>
            <person name="Sivakumar R."/>
            <person name="Rajendhran J."/>
            <person name="Isloor S."/>
            <person name="Hegde N.R."/>
        </authorList>
    </citation>
    <scope>NUCLEOTIDE SEQUENCE [LARGE SCALE GENOMIC DNA]</scope>
    <source>
        <strain evidence="3 5">K169</strain>
    </source>
</reference>
<dbReference type="Proteomes" id="UP001223261">
    <property type="component" value="Chromosome"/>
</dbReference>
<dbReference type="GO" id="GO:0003677">
    <property type="term" value="F:DNA binding"/>
    <property type="evidence" value="ECO:0007669"/>
    <property type="project" value="UniProtKB-KW"/>
</dbReference>
<dbReference type="InterPro" id="IPR011051">
    <property type="entry name" value="RmlC_Cupin_sf"/>
</dbReference>
<dbReference type="SUPFAM" id="SSF47413">
    <property type="entry name" value="lambda repressor-like DNA-binding domains"/>
    <property type="match status" value="1"/>
</dbReference>
<gene>
    <name evidence="3" type="ORF">KQ656_07920</name>
    <name evidence="4" type="ORF">PYH69_14085</name>
</gene>
<dbReference type="CDD" id="cd00093">
    <property type="entry name" value="HTH_XRE"/>
    <property type="match status" value="1"/>
</dbReference>
<protein>
    <submittedName>
        <fullName evidence="4">XRE family transcriptional regulator</fullName>
    </submittedName>
</protein>
<evidence type="ECO:0000313" key="5">
    <source>
        <dbReference type="Proteomes" id="UP000770161"/>
    </source>
</evidence>
<dbReference type="InterPro" id="IPR013096">
    <property type="entry name" value="Cupin_2"/>
</dbReference>
<dbReference type="EMBL" id="CP118848">
    <property type="protein sequence ID" value="WHI59820.1"/>
    <property type="molecule type" value="Genomic_DNA"/>
</dbReference>
<dbReference type="PANTHER" id="PTHR46797:SF25">
    <property type="entry name" value="TRANSCRIPTIONAL REGULATOR"/>
    <property type="match status" value="1"/>
</dbReference>
<dbReference type="GO" id="GO:0003700">
    <property type="term" value="F:DNA-binding transcription factor activity"/>
    <property type="evidence" value="ECO:0007669"/>
    <property type="project" value="TreeGrafter"/>
</dbReference>